<sequence>MPDTSDSPAPRLLSNRQRKLVGFALGFLAFVAIIGLLVLCFVVMARTIGFFSQVLWPIAAAGIMALVLRPVVDWLEFRLKRPRTTSVVILYAVVALAFSGVLLVVIPLLVEQILDFIAFAPVFWQRALAYVQANYPDWVAIAEKQMTNPTIKALVDSALGEAQHLLSQALPSIKAAGSGALNVFGFVTNLAIIPIYLFFFLLSRRDPTRSLGDQLTFLEKPVREDVVFLVREFIGIVVSFFRGQLMIGLLMGLMLFIGFWAVGLKFALVLGLTLGVLNIVPYLGTIIGLSIALPLAFFQPEGGWVLLSKVVVVFIIVQNIEGWFLTPKIMGDRTGLHPVMIIFAIFFWGTALNGILGMVLAIPLTAFFVTAWRLAKHKYFEAES</sequence>
<name>A0ABZ1CBS7_9BACT</name>
<feature type="transmembrane region" description="Helical" evidence="8">
    <location>
        <begin position="304"/>
        <end position="320"/>
    </location>
</feature>
<feature type="transmembrane region" description="Helical" evidence="8">
    <location>
        <begin position="20"/>
        <end position="44"/>
    </location>
</feature>
<evidence type="ECO:0000313" key="10">
    <source>
        <dbReference type="Proteomes" id="UP000738431"/>
    </source>
</evidence>
<dbReference type="Proteomes" id="UP000738431">
    <property type="component" value="Chromosome"/>
</dbReference>
<feature type="transmembrane region" description="Helical" evidence="8">
    <location>
        <begin position="180"/>
        <end position="202"/>
    </location>
</feature>
<keyword evidence="4" id="KW-1003">Cell membrane</keyword>
<accession>A0ABZ1CBS7</accession>
<dbReference type="PANTHER" id="PTHR21716:SF53">
    <property type="entry name" value="PERMEASE PERM-RELATED"/>
    <property type="match status" value="1"/>
</dbReference>
<comment type="similarity">
    <text evidence="2">Belongs to the autoinducer-2 exporter (AI-2E) (TC 2.A.86) family.</text>
</comment>
<dbReference type="Pfam" id="PF01594">
    <property type="entry name" value="AI-2E_transport"/>
    <property type="match status" value="1"/>
</dbReference>
<feature type="transmembrane region" description="Helical" evidence="8">
    <location>
        <begin position="279"/>
        <end position="297"/>
    </location>
</feature>
<reference evidence="9 10" key="1">
    <citation type="submission" date="2023-12" db="EMBL/GenBank/DDBJ databases">
        <title>Description of an unclassified Opitutus bacterium of Verrucomicrobiota.</title>
        <authorList>
            <person name="Zhang D.-F."/>
        </authorList>
    </citation>
    <scope>NUCLEOTIDE SEQUENCE [LARGE SCALE GENOMIC DNA]</scope>
    <source>
        <strain evidence="9 10">WL0086</strain>
    </source>
</reference>
<feature type="transmembrane region" description="Helical" evidence="8">
    <location>
        <begin position="50"/>
        <end position="68"/>
    </location>
</feature>
<evidence type="ECO:0000256" key="6">
    <source>
        <dbReference type="ARBA" id="ARBA00022989"/>
    </source>
</evidence>
<evidence type="ECO:0000256" key="4">
    <source>
        <dbReference type="ARBA" id="ARBA00022475"/>
    </source>
</evidence>
<organism evidence="9 10">
    <name type="scientific">Actomonas aquatica</name>
    <dbReference type="NCBI Taxonomy" id="2866162"/>
    <lineage>
        <taxon>Bacteria</taxon>
        <taxon>Pseudomonadati</taxon>
        <taxon>Verrucomicrobiota</taxon>
        <taxon>Opitutia</taxon>
        <taxon>Opitutales</taxon>
        <taxon>Opitutaceae</taxon>
        <taxon>Actomonas</taxon>
    </lineage>
</organism>
<evidence type="ECO:0000256" key="8">
    <source>
        <dbReference type="SAM" id="Phobius"/>
    </source>
</evidence>
<evidence type="ECO:0000256" key="1">
    <source>
        <dbReference type="ARBA" id="ARBA00004651"/>
    </source>
</evidence>
<evidence type="ECO:0000256" key="7">
    <source>
        <dbReference type="ARBA" id="ARBA00023136"/>
    </source>
</evidence>
<gene>
    <name evidence="9" type="ORF">K1X11_001320</name>
</gene>
<keyword evidence="5 8" id="KW-0812">Transmembrane</keyword>
<dbReference type="EMBL" id="CP139781">
    <property type="protein sequence ID" value="WRQ88029.1"/>
    <property type="molecule type" value="Genomic_DNA"/>
</dbReference>
<feature type="transmembrane region" description="Helical" evidence="8">
    <location>
        <begin position="340"/>
        <end position="369"/>
    </location>
</feature>
<keyword evidence="3" id="KW-0813">Transport</keyword>
<dbReference type="InterPro" id="IPR002549">
    <property type="entry name" value="AI-2E-like"/>
</dbReference>
<evidence type="ECO:0000256" key="3">
    <source>
        <dbReference type="ARBA" id="ARBA00022448"/>
    </source>
</evidence>
<keyword evidence="10" id="KW-1185">Reference proteome</keyword>
<comment type="subcellular location">
    <subcellularLocation>
        <location evidence="1">Cell membrane</location>
        <topology evidence="1">Multi-pass membrane protein</topology>
    </subcellularLocation>
</comment>
<proteinExistence type="inferred from homology"/>
<keyword evidence="6 8" id="KW-1133">Transmembrane helix</keyword>
<evidence type="ECO:0000313" key="9">
    <source>
        <dbReference type="EMBL" id="WRQ88029.1"/>
    </source>
</evidence>
<evidence type="ECO:0000256" key="5">
    <source>
        <dbReference type="ARBA" id="ARBA00022692"/>
    </source>
</evidence>
<keyword evidence="7 8" id="KW-0472">Membrane</keyword>
<feature type="transmembrane region" description="Helical" evidence="8">
    <location>
        <begin position="249"/>
        <end position="273"/>
    </location>
</feature>
<evidence type="ECO:0000256" key="2">
    <source>
        <dbReference type="ARBA" id="ARBA00009773"/>
    </source>
</evidence>
<dbReference type="PANTHER" id="PTHR21716">
    <property type="entry name" value="TRANSMEMBRANE PROTEIN"/>
    <property type="match status" value="1"/>
</dbReference>
<protein>
    <submittedName>
        <fullName evidence="9">AI-2E family transporter</fullName>
    </submittedName>
</protein>
<dbReference type="RefSeq" id="WP_221028936.1">
    <property type="nucleotide sequence ID" value="NZ_CP139781.1"/>
</dbReference>
<feature type="transmembrane region" description="Helical" evidence="8">
    <location>
        <begin position="88"/>
        <end position="110"/>
    </location>
</feature>